<feature type="compositionally biased region" description="Low complexity" evidence="1">
    <location>
        <begin position="379"/>
        <end position="400"/>
    </location>
</feature>
<dbReference type="EMBL" id="MU865948">
    <property type="protein sequence ID" value="KAK4447586.1"/>
    <property type="molecule type" value="Genomic_DNA"/>
</dbReference>
<reference evidence="2" key="1">
    <citation type="journal article" date="2023" name="Mol. Phylogenet. Evol.">
        <title>Genome-scale phylogeny and comparative genomics of the fungal order Sordariales.</title>
        <authorList>
            <person name="Hensen N."/>
            <person name="Bonometti L."/>
            <person name="Westerberg I."/>
            <person name="Brannstrom I.O."/>
            <person name="Guillou S."/>
            <person name="Cros-Aarteil S."/>
            <person name="Calhoun S."/>
            <person name="Haridas S."/>
            <person name="Kuo A."/>
            <person name="Mondo S."/>
            <person name="Pangilinan J."/>
            <person name="Riley R."/>
            <person name="LaButti K."/>
            <person name="Andreopoulos B."/>
            <person name="Lipzen A."/>
            <person name="Chen C."/>
            <person name="Yan M."/>
            <person name="Daum C."/>
            <person name="Ng V."/>
            <person name="Clum A."/>
            <person name="Steindorff A."/>
            <person name="Ohm R.A."/>
            <person name="Martin F."/>
            <person name="Silar P."/>
            <person name="Natvig D.O."/>
            <person name="Lalanne C."/>
            <person name="Gautier V."/>
            <person name="Ament-Velasquez S.L."/>
            <person name="Kruys A."/>
            <person name="Hutchinson M.I."/>
            <person name="Powell A.J."/>
            <person name="Barry K."/>
            <person name="Miller A.N."/>
            <person name="Grigoriev I.V."/>
            <person name="Debuchy R."/>
            <person name="Gladieux P."/>
            <person name="Hiltunen Thoren M."/>
            <person name="Johannesson H."/>
        </authorList>
    </citation>
    <scope>NUCLEOTIDE SEQUENCE</scope>
    <source>
        <strain evidence="2">PSN243</strain>
    </source>
</reference>
<feature type="compositionally biased region" description="Basic and acidic residues" evidence="1">
    <location>
        <begin position="232"/>
        <end position="241"/>
    </location>
</feature>
<protein>
    <recommendedName>
        <fullName evidence="4">RNA recognition motif-containing protein</fullName>
    </recommendedName>
</protein>
<accession>A0AAV9GIN1</accession>
<dbReference type="AlphaFoldDB" id="A0AAV9GIN1"/>
<name>A0AAV9GIN1_9PEZI</name>
<comment type="caution">
    <text evidence="2">The sequence shown here is derived from an EMBL/GenBank/DDBJ whole genome shotgun (WGS) entry which is preliminary data.</text>
</comment>
<evidence type="ECO:0000256" key="1">
    <source>
        <dbReference type="SAM" id="MobiDB-lite"/>
    </source>
</evidence>
<gene>
    <name evidence="2" type="ORF">QBC34DRAFT_409064</name>
</gene>
<feature type="region of interest" description="Disordered" evidence="1">
    <location>
        <begin position="267"/>
        <end position="439"/>
    </location>
</feature>
<organism evidence="2 3">
    <name type="scientific">Podospora aff. communis PSN243</name>
    <dbReference type="NCBI Taxonomy" id="3040156"/>
    <lineage>
        <taxon>Eukaryota</taxon>
        <taxon>Fungi</taxon>
        <taxon>Dikarya</taxon>
        <taxon>Ascomycota</taxon>
        <taxon>Pezizomycotina</taxon>
        <taxon>Sordariomycetes</taxon>
        <taxon>Sordariomycetidae</taxon>
        <taxon>Sordariales</taxon>
        <taxon>Podosporaceae</taxon>
        <taxon>Podospora</taxon>
    </lineage>
</organism>
<sequence length="453" mass="48721">MAARPGEDIVATLFGDIHYFYGPPTDNPPHHRFDKGSYVYLFEDVDQRRARIEIANYPGTEDQDAFDGYLDTAHLTYSYKHTCMVTLAVGEVQGHDEWHLPTYDPHNQNKYHYKLHSLDIYFWTPQDAAEFVNGIRRVLPVSQCEILDEPGPPPRHTAEVSQVVQQLERAAIDDYIPTPPSTVSQQGAPMFPGPPISAVSAVSGTGDSVPPPPPQQFSPIPYNPAAPAAPEQIRHREKTPPPDDGVANPLHQTLAYDAATPFSPGLVPSGVGPLSPGMPPPNIQHPPGAPTFAPPPVASPGFVPQGFGSLGGHPTGLSQHPTAHPGLSRAATMPVTQGGLTSPGLASPYGSSIGSPYTPGSHTPTPPGLNPVPPPPVPQSSQTGAGYTYQPSAPSQPQQSEYNIHQQFYVPEGQQKPEPYKPKQEQKGKLEEKAGKLEKGVTGLLKRVEKKFG</sequence>
<proteinExistence type="predicted"/>
<reference evidence="2" key="2">
    <citation type="submission" date="2023-05" db="EMBL/GenBank/DDBJ databases">
        <authorList>
            <consortium name="Lawrence Berkeley National Laboratory"/>
            <person name="Steindorff A."/>
            <person name="Hensen N."/>
            <person name="Bonometti L."/>
            <person name="Westerberg I."/>
            <person name="Brannstrom I.O."/>
            <person name="Guillou S."/>
            <person name="Cros-Aarteil S."/>
            <person name="Calhoun S."/>
            <person name="Haridas S."/>
            <person name="Kuo A."/>
            <person name="Mondo S."/>
            <person name="Pangilinan J."/>
            <person name="Riley R."/>
            <person name="Labutti K."/>
            <person name="Andreopoulos B."/>
            <person name="Lipzen A."/>
            <person name="Chen C."/>
            <person name="Yanf M."/>
            <person name="Daum C."/>
            <person name="Ng V."/>
            <person name="Clum A."/>
            <person name="Ohm R."/>
            <person name="Martin F."/>
            <person name="Silar P."/>
            <person name="Natvig D."/>
            <person name="Lalanne C."/>
            <person name="Gautier V."/>
            <person name="Ament-Velasquez S.L."/>
            <person name="Kruys A."/>
            <person name="Hutchinson M.I."/>
            <person name="Powell A.J."/>
            <person name="Barry K."/>
            <person name="Miller A.N."/>
            <person name="Grigoriev I.V."/>
            <person name="Debuchy R."/>
            <person name="Gladieux P."/>
            <person name="Thoren M.H."/>
            <person name="Johannesson H."/>
        </authorList>
    </citation>
    <scope>NUCLEOTIDE SEQUENCE</scope>
    <source>
        <strain evidence="2">PSN243</strain>
    </source>
</reference>
<feature type="compositionally biased region" description="Pro residues" evidence="1">
    <location>
        <begin position="276"/>
        <end position="298"/>
    </location>
</feature>
<feature type="compositionally biased region" description="Basic and acidic residues" evidence="1">
    <location>
        <begin position="418"/>
        <end position="439"/>
    </location>
</feature>
<evidence type="ECO:0000313" key="3">
    <source>
        <dbReference type="Proteomes" id="UP001321760"/>
    </source>
</evidence>
<feature type="compositionally biased region" description="Pro residues" evidence="1">
    <location>
        <begin position="364"/>
        <end position="378"/>
    </location>
</feature>
<keyword evidence="3" id="KW-1185">Reference proteome</keyword>
<feature type="compositionally biased region" description="Polar residues" evidence="1">
    <location>
        <begin position="349"/>
        <end position="363"/>
    </location>
</feature>
<evidence type="ECO:0008006" key="4">
    <source>
        <dbReference type="Google" id="ProtNLM"/>
    </source>
</evidence>
<dbReference type="Proteomes" id="UP001321760">
    <property type="component" value="Unassembled WGS sequence"/>
</dbReference>
<feature type="region of interest" description="Disordered" evidence="1">
    <location>
        <begin position="181"/>
        <end position="249"/>
    </location>
</feature>
<feature type="compositionally biased region" description="Pro residues" evidence="1">
    <location>
        <begin position="209"/>
        <end position="224"/>
    </location>
</feature>
<evidence type="ECO:0000313" key="2">
    <source>
        <dbReference type="EMBL" id="KAK4447586.1"/>
    </source>
</evidence>